<dbReference type="PaxDb" id="55529-EKX43538"/>
<dbReference type="EMBL" id="JH993009">
    <property type="protein sequence ID" value="EKX43538.1"/>
    <property type="molecule type" value="Genomic_DNA"/>
</dbReference>
<dbReference type="KEGG" id="gtt:GUITHDRAFT_110344"/>
<evidence type="ECO:0000313" key="2">
    <source>
        <dbReference type="EMBL" id="EKX43538.1"/>
    </source>
</evidence>
<dbReference type="HOGENOM" id="CLU_1655517_0_0_1"/>
<name>L1J4T0_GUITC</name>
<dbReference type="AlphaFoldDB" id="L1J4T0"/>
<reference evidence="3" key="3">
    <citation type="submission" date="2015-06" db="UniProtKB">
        <authorList>
            <consortium name="EnsemblProtists"/>
        </authorList>
    </citation>
    <scope>IDENTIFICATION</scope>
</reference>
<dbReference type="Proteomes" id="UP000011087">
    <property type="component" value="Unassembled WGS sequence"/>
</dbReference>
<dbReference type="GeneID" id="17300214"/>
<protein>
    <submittedName>
        <fullName evidence="2 3">Uncharacterized protein</fullName>
    </submittedName>
</protein>
<dbReference type="EnsemblProtists" id="EKX43538">
    <property type="protein sequence ID" value="EKX43538"/>
    <property type="gene ID" value="GUITHDRAFT_110344"/>
</dbReference>
<reference evidence="4" key="2">
    <citation type="submission" date="2012-11" db="EMBL/GenBank/DDBJ databases">
        <authorList>
            <person name="Kuo A."/>
            <person name="Curtis B.A."/>
            <person name="Tanifuji G."/>
            <person name="Burki F."/>
            <person name="Gruber A."/>
            <person name="Irimia M."/>
            <person name="Maruyama S."/>
            <person name="Arias M.C."/>
            <person name="Ball S.G."/>
            <person name="Gile G.H."/>
            <person name="Hirakawa Y."/>
            <person name="Hopkins J.F."/>
            <person name="Rensing S.A."/>
            <person name="Schmutz J."/>
            <person name="Symeonidi A."/>
            <person name="Elias M."/>
            <person name="Eveleigh R.J."/>
            <person name="Herman E.K."/>
            <person name="Klute M.J."/>
            <person name="Nakayama T."/>
            <person name="Obornik M."/>
            <person name="Reyes-Prieto A."/>
            <person name="Armbrust E.V."/>
            <person name="Aves S.J."/>
            <person name="Beiko R.G."/>
            <person name="Coutinho P."/>
            <person name="Dacks J.B."/>
            <person name="Durnford D.G."/>
            <person name="Fast N.M."/>
            <person name="Green B.R."/>
            <person name="Grisdale C."/>
            <person name="Hempe F."/>
            <person name="Henrissat B."/>
            <person name="Hoppner M.P."/>
            <person name="Ishida K.-I."/>
            <person name="Kim E."/>
            <person name="Koreny L."/>
            <person name="Kroth P.G."/>
            <person name="Liu Y."/>
            <person name="Malik S.-B."/>
            <person name="Maier U.G."/>
            <person name="McRose D."/>
            <person name="Mock T."/>
            <person name="Neilson J.A."/>
            <person name="Onodera N.T."/>
            <person name="Poole A.M."/>
            <person name="Pritham E.J."/>
            <person name="Richards T.A."/>
            <person name="Rocap G."/>
            <person name="Roy S.W."/>
            <person name="Sarai C."/>
            <person name="Schaack S."/>
            <person name="Shirato S."/>
            <person name="Slamovits C.H."/>
            <person name="Spencer D.F."/>
            <person name="Suzuki S."/>
            <person name="Worden A.Z."/>
            <person name="Zauner S."/>
            <person name="Barry K."/>
            <person name="Bell C."/>
            <person name="Bharti A.K."/>
            <person name="Crow J.A."/>
            <person name="Grimwood J."/>
            <person name="Kramer R."/>
            <person name="Lindquist E."/>
            <person name="Lucas S."/>
            <person name="Salamov A."/>
            <person name="McFadden G.I."/>
            <person name="Lane C.E."/>
            <person name="Keeling P.J."/>
            <person name="Gray M.W."/>
            <person name="Grigoriev I.V."/>
            <person name="Archibald J.M."/>
        </authorList>
    </citation>
    <scope>NUCLEOTIDE SEQUENCE</scope>
    <source>
        <strain evidence="4">CCMP2712</strain>
    </source>
</reference>
<sequence>MTTLDMNERMLKQRGALEATMMSSDSSMNATQHSSMTEGKEHTNEMQDCEDFMDEAFSNRSSRDMDVSPSSHIEASDEGFVAARRRELYYNNFEAEQGSGRIVYPLYYVIHLQIRTILHLALPLRHSEDMYKDKEIPGRTGVVRILQSDKSSLHEITERI</sequence>
<reference evidence="2 4" key="1">
    <citation type="journal article" date="2012" name="Nature">
        <title>Algal genomes reveal evolutionary mosaicism and the fate of nucleomorphs.</title>
        <authorList>
            <consortium name="DOE Joint Genome Institute"/>
            <person name="Curtis B.A."/>
            <person name="Tanifuji G."/>
            <person name="Burki F."/>
            <person name="Gruber A."/>
            <person name="Irimia M."/>
            <person name="Maruyama S."/>
            <person name="Arias M.C."/>
            <person name="Ball S.G."/>
            <person name="Gile G.H."/>
            <person name="Hirakawa Y."/>
            <person name="Hopkins J.F."/>
            <person name="Kuo A."/>
            <person name="Rensing S.A."/>
            <person name="Schmutz J."/>
            <person name="Symeonidi A."/>
            <person name="Elias M."/>
            <person name="Eveleigh R.J."/>
            <person name="Herman E.K."/>
            <person name="Klute M.J."/>
            <person name="Nakayama T."/>
            <person name="Obornik M."/>
            <person name="Reyes-Prieto A."/>
            <person name="Armbrust E.V."/>
            <person name="Aves S.J."/>
            <person name="Beiko R.G."/>
            <person name="Coutinho P."/>
            <person name="Dacks J.B."/>
            <person name="Durnford D.G."/>
            <person name="Fast N.M."/>
            <person name="Green B.R."/>
            <person name="Grisdale C.J."/>
            <person name="Hempel F."/>
            <person name="Henrissat B."/>
            <person name="Hoppner M.P."/>
            <person name="Ishida K."/>
            <person name="Kim E."/>
            <person name="Koreny L."/>
            <person name="Kroth P.G."/>
            <person name="Liu Y."/>
            <person name="Malik S.B."/>
            <person name="Maier U.G."/>
            <person name="McRose D."/>
            <person name="Mock T."/>
            <person name="Neilson J.A."/>
            <person name="Onodera N.T."/>
            <person name="Poole A.M."/>
            <person name="Pritham E.J."/>
            <person name="Richards T.A."/>
            <person name="Rocap G."/>
            <person name="Roy S.W."/>
            <person name="Sarai C."/>
            <person name="Schaack S."/>
            <person name="Shirato S."/>
            <person name="Slamovits C.H."/>
            <person name="Spencer D.F."/>
            <person name="Suzuki S."/>
            <person name="Worden A.Z."/>
            <person name="Zauner S."/>
            <person name="Barry K."/>
            <person name="Bell C."/>
            <person name="Bharti A.K."/>
            <person name="Crow J.A."/>
            <person name="Grimwood J."/>
            <person name="Kramer R."/>
            <person name="Lindquist E."/>
            <person name="Lucas S."/>
            <person name="Salamov A."/>
            <person name="McFadden G.I."/>
            <person name="Lane C.E."/>
            <person name="Keeling P.J."/>
            <person name="Gray M.W."/>
            <person name="Grigoriev I.V."/>
            <person name="Archibald J.M."/>
        </authorList>
    </citation>
    <scope>NUCLEOTIDE SEQUENCE</scope>
    <source>
        <strain evidence="2 4">CCMP2712</strain>
    </source>
</reference>
<keyword evidence="4" id="KW-1185">Reference proteome</keyword>
<evidence type="ECO:0000313" key="4">
    <source>
        <dbReference type="Proteomes" id="UP000011087"/>
    </source>
</evidence>
<gene>
    <name evidence="2" type="ORF">GUITHDRAFT_110344</name>
</gene>
<evidence type="ECO:0000256" key="1">
    <source>
        <dbReference type="SAM" id="MobiDB-lite"/>
    </source>
</evidence>
<proteinExistence type="predicted"/>
<dbReference type="RefSeq" id="XP_005830518.1">
    <property type="nucleotide sequence ID" value="XM_005830461.1"/>
</dbReference>
<feature type="compositionally biased region" description="Polar residues" evidence="1">
    <location>
        <begin position="21"/>
        <end position="37"/>
    </location>
</feature>
<feature type="region of interest" description="Disordered" evidence="1">
    <location>
        <begin position="21"/>
        <end position="43"/>
    </location>
</feature>
<accession>L1J4T0</accession>
<evidence type="ECO:0000313" key="3">
    <source>
        <dbReference type="EnsemblProtists" id="EKX43538"/>
    </source>
</evidence>
<organism evidence="2">
    <name type="scientific">Guillardia theta (strain CCMP2712)</name>
    <name type="common">Cryptophyte</name>
    <dbReference type="NCBI Taxonomy" id="905079"/>
    <lineage>
        <taxon>Eukaryota</taxon>
        <taxon>Cryptophyceae</taxon>
        <taxon>Pyrenomonadales</taxon>
        <taxon>Geminigeraceae</taxon>
        <taxon>Guillardia</taxon>
    </lineage>
</organism>